<dbReference type="SUPFAM" id="SSF82057">
    <property type="entry name" value="Prokaryotic SH3-related domain"/>
    <property type="match status" value="1"/>
</dbReference>
<dbReference type="InterPro" id="IPR004624">
    <property type="entry name" value="YjdM"/>
</dbReference>
<evidence type="ECO:0000259" key="2">
    <source>
        <dbReference type="Pfam" id="PF03831"/>
    </source>
</evidence>
<feature type="domain" description="Protein YjdM C-terminal" evidence="2">
    <location>
        <begin position="47"/>
        <end position="112"/>
    </location>
</feature>
<dbReference type="Gene3D" id="2.30.30.40">
    <property type="entry name" value="SH3 Domains"/>
    <property type="match status" value="1"/>
</dbReference>
<evidence type="ECO:0000259" key="3">
    <source>
        <dbReference type="Pfam" id="PF08274"/>
    </source>
</evidence>
<dbReference type="RefSeq" id="WP_004820752.1">
    <property type="nucleotide sequence ID" value="NZ_UGTH01000001.1"/>
</dbReference>
<evidence type="ECO:0000256" key="1">
    <source>
        <dbReference type="ARBA" id="ARBA00009248"/>
    </source>
</evidence>
<organism evidence="4 5">
    <name type="scientific">Peptoniphilus indolicus</name>
    <dbReference type="NCBI Taxonomy" id="33030"/>
    <lineage>
        <taxon>Bacteria</taxon>
        <taxon>Bacillati</taxon>
        <taxon>Bacillota</taxon>
        <taxon>Tissierellia</taxon>
        <taxon>Tissierellales</taxon>
        <taxon>Peptoniphilaceae</taxon>
        <taxon>Peptoniphilus</taxon>
    </lineage>
</organism>
<dbReference type="Pfam" id="PF03831">
    <property type="entry name" value="YjdM"/>
    <property type="match status" value="1"/>
</dbReference>
<protein>
    <submittedName>
        <fullName evidence="4">Putative alkylphosphonate utilization operon protein PhnA</fullName>
    </submittedName>
</protein>
<dbReference type="Pfam" id="PF08274">
    <property type="entry name" value="Zn_Ribbon_YjdM"/>
    <property type="match status" value="1"/>
</dbReference>
<proteinExistence type="inferred from homology"/>
<dbReference type="NCBIfam" id="TIGR00686">
    <property type="entry name" value="phnA"/>
    <property type="match status" value="1"/>
</dbReference>
<feature type="domain" description="Protein YjdM N-terminal" evidence="3">
    <location>
        <begin position="4"/>
        <end position="32"/>
    </location>
</feature>
<dbReference type="SUPFAM" id="SSF57783">
    <property type="entry name" value="Zinc beta-ribbon"/>
    <property type="match status" value="1"/>
</dbReference>
<dbReference type="InterPro" id="IPR013987">
    <property type="entry name" value="YjdM_N"/>
</dbReference>
<name>A0A379DAI0_9FIRM</name>
<evidence type="ECO:0000313" key="4">
    <source>
        <dbReference type="EMBL" id="SUB74998.1"/>
    </source>
</evidence>
<dbReference type="Gene3D" id="2.20.25.10">
    <property type="match status" value="1"/>
</dbReference>
<dbReference type="EMBL" id="UGTH01000001">
    <property type="protein sequence ID" value="SUB74998.1"/>
    <property type="molecule type" value="Genomic_DNA"/>
</dbReference>
<sequence length="113" mass="12547">MIDLPNCPQCGEGYTYKDNHLYVCPMCFHEWTDADMEAAELASKTFDFNGAELADGDSVTTIKELPLGKDRLKQGTKATKLKILKPEVNGHDIEATVDGVGRIYLKSKLVKKI</sequence>
<reference evidence="4 5" key="1">
    <citation type="submission" date="2018-06" db="EMBL/GenBank/DDBJ databases">
        <authorList>
            <consortium name="Pathogen Informatics"/>
            <person name="Doyle S."/>
        </authorList>
    </citation>
    <scope>NUCLEOTIDE SEQUENCE [LARGE SCALE GENOMIC DNA]</scope>
    <source>
        <strain evidence="4 5">NCTC11088</strain>
    </source>
</reference>
<gene>
    <name evidence="4" type="ORF">NCTC11088_00760</name>
</gene>
<comment type="similarity">
    <text evidence="1">Belongs to the YjdM family.</text>
</comment>
<dbReference type="Proteomes" id="UP000254777">
    <property type="component" value="Unassembled WGS sequence"/>
</dbReference>
<evidence type="ECO:0000313" key="5">
    <source>
        <dbReference type="Proteomes" id="UP000254777"/>
    </source>
</evidence>
<dbReference type="InterPro" id="IPR013988">
    <property type="entry name" value="YjdM_C"/>
</dbReference>
<accession>A0A379DAI0</accession>
<dbReference type="AlphaFoldDB" id="A0A379DAI0"/>